<dbReference type="EMBL" id="MDLC01000009">
    <property type="protein sequence ID" value="ODS24439.1"/>
    <property type="molecule type" value="Genomic_DNA"/>
</dbReference>
<organism evidence="1 2">
    <name type="scientific">Candidatus Endobugula sertula</name>
    <name type="common">Bugula neritina bacterial symbiont</name>
    <dbReference type="NCBI Taxonomy" id="62101"/>
    <lineage>
        <taxon>Bacteria</taxon>
        <taxon>Pseudomonadati</taxon>
        <taxon>Pseudomonadota</taxon>
        <taxon>Gammaproteobacteria</taxon>
        <taxon>Cellvibrionales</taxon>
        <taxon>Cellvibrionaceae</taxon>
        <taxon>Candidatus Endobugula</taxon>
    </lineage>
</organism>
<dbReference type="AlphaFoldDB" id="A0A1D2QS79"/>
<dbReference type="InterPro" id="IPR008861">
    <property type="entry name" value="GpX-like"/>
</dbReference>
<accession>A0A1D2QS79</accession>
<dbReference type="STRING" id="62101.AB835_03835"/>
<dbReference type="Pfam" id="PF05489">
    <property type="entry name" value="Phage_tail_X"/>
    <property type="match status" value="1"/>
</dbReference>
<proteinExistence type="predicted"/>
<gene>
    <name evidence="1" type="ORF">AB835_03835</name>
</gene>
<reference evidence="1 2" key="1">
    <citation type="journal article" date="2016" name="Appl. Environ. Microbiol.">
        <title>Lack of Overt Genome Reduction in the Bryostatin-Producing Bryozoan Symbiont "Candidatus Endobugula sertula".</title>
        <authorList>
            <person name="Miller I.J."/>
            <person name="Vanee N."/>
            <person name="Fong S.S."/>
            <person name="Lim-Fong G.E."/>
            <person name="Kwan J.C."/>
        </authorList>
    </citation>
    <scope>NUCLEOTIDE SEQUENCE [LARGE SCALE GENOMIC DNA]</scope>
    <source>
        <strain evidence="1">AB1-4</strain>
    </source>
</reference>
<dbReference type="Proteomes" id="UP000242502">
    <property type="component" value="Unassembled WGS sequence"/>
</dbReference>
<evidence type="ECO:0000313" key="1">
    <source>
        <dbReference type="EMBL" id="ODS24439.1"/>
    </source>
</evidence>
<comment type="caution">
    <text evidence="1">The sequence shown here is derived from an EMBL/GenBank/DDBJ whole genome shotgun (WGS) entry which is preliminary data.</text>
</comment>
<evidence type="ECO:0008006" key="3">
    <source>
        <dbReference type="Google" id="ProtNLM"/>
    </source>
</evidence>
<evidence type="ECO:0000313" key="2">
    <source>
        <dbReference type="Proteomes" id="UP000242502"/>
    </source>
</evidence>
<protein>
    <recommendedName>
        <fullName evidence="3">Phage tail protein</fullName>
    </recommendedName>
</protein>
<name>A0A1D2QS79_9GAMM</name>
<sequence>MSTYYCSKDGDTLDWICWQYYAYEVSLGAAAIETDARILADVPMRENSFLFNPQTDQNIRSAVERVLEANPGLAAYPLKLPANVTIVLPDLTEQFVDNDVVKLWD</sequence>